<evidence type="ECO:0000313" key="2">
    <source>
        <dbReference type="EMBL" id="OGK23121.1"/>
    </source>
</evidence>
<proteinExistence type="predicted"/>
<comment type="caution">
    <text evidence="2">The sequence shown here is derived from an EMBL/GenBank/DDBJ whole genome shotgun (WGS) entry which is preliminary data.</text>
</comment>
<evidence type="ECO:0000259" key="1">
    <source>
        <dbReference type="Pfam" id="PF08308"/>
    </source>
</evidence>
<feature type="domain" description="PEGA" evidence="1">
    <location>
        <begin position="41"/>
        <end position="105"/>
    </location>
</feature>
<evidence type="ECO:0000313" key="3">
    <source>
        <dbReference type="Proteomes" id="UP000177159"/>
    </source>
</evidence>
<dbReference type="Pfam" id="PF08308">
    <property type="entry name" value="PEGA"/>
    <property type="match status" value="1"/>
</dbReference>
<gene>
    <name evidence="2" type="ORF">A3C24_01385</name>
</gene>
<reference evidence="2 3" key="1">
    <citation type="journal article" date="2016" name="Nat. Commun.">
        <title>Thousands of microbial genomes shed light on interconnected biogeochemical processes in an aquifer system.</title>
        <authorList>
            <person name="Anantharaman K."/>
            <person name="Brown C.T."/>
            <person name="Hug L.A."/>
            <person name="Sharon I."/>
            <person name="Castelle C.J."/>
            <person name="Probst A.J."/>
            <person name="Thomas B.C."/>
            <person name="Singh A."/>
            <person name="Wilkins M.J."/>
            <person name="Karaoz U."/>
            <person name="Brodie E.L."/>
            <person name="Williams K.H."/>
            <person name="Hubbard S.S."/>
            <person name="Banfield J.F."/>
        </authorList>
    </citation>
    <scope>NUCLEOTIDE SEQUENCE [LARGE SCALE GENOMIC DNA]</scope>
</reference>
<dbReference type="SUPFAM" id="SSF82171">
    <property type="entry name" value="DPP6 N-terminal domain-like"/>
    <property type="match status" value="1"/>
</dbReference>
<protein>
    <recommendedName>
        <fullName evidence="1">PEGA domain-containing protein</fullName>
    </recommendedName>
</protein>
<dbReference type="AlphaFoldDB" id="A0A1F7GW36"/>
<organism evidence="2 3">
    <name type="scientific">Candidatus Roizmanbacteria bacterium RIFCSPHIGHO2_02_FULL_37_24</name>
    <dbReference type="NCBI Taxonomy" id="1802037"/>
    <lineage>
        <taxon>Bacteria</taxon>
        <taxon>Candidatus Roizmaniibacteriota</taxon>
    </lineage>
</organism>
<dbReference type="EMBL" id="MFZM01000025">
    <property type="protein sequence ID" value="OGK23121.1"/>
    <property type="molecule type" value="Genomic_DNA"/>
</dbReference>
<name>A0A1F7GW36_9BACT</name>
<sequence length="399" mass="44635">MKFFLKRIVFGIIFITLLVVIVGIARGYRLSLSQQTVRSTGILVASSSPDGAKILVNNQLKGATNTNITVEPGIYTIKIEKDGYSSWQKKLSIKGELVIKVDALLFPKNPSLSPVTSLGVVKAFASKSSDKIILLTQSGDPEKDGIYVLDNSRNPLSIVNPIKLLVLKNSFLQNFEFANVQVEFSPDEQELLVSVYNPNDDTPQAIYLIASDDETTQPFDITRSVQTIKSAWVTEQTKITLKILETYDKPFAQIASDSFKIIALSPDEEKILYSPMKDVELPIIIKPRLIATNQTPEVRDLKKGAVYVYDKKEDKNFEIFSTEEISNFIFWYPTSNHLVIKKEDSIAVVDYDGTNERTVYSGPFQSDFFTTSKDGKLFVLSNLNAQTTTLPDVYTVGIR</sequence>
<dbReference type="InterPro" id="IPR013229">
    <property type="entry name" value="PEGA"/>
</dbReference>
<accession>A0A1F7GW36</accession>
<dbReference type="Proteomes" id="UP000177159">
    <property type="component" value="Unassembled WGS sequence"/>
</dbReference>